<proteinExistence type="predicted"/>
<protein>
    <recommendedName>
        <fullName evidence="3">CSD domain-containing protein</fullName>
    </recommendedName>
</protein>
<dbReference type="FunFam" id="2.40.50.140:FF:000086">
    <property type="entry name" value="Cold shock domain-containing protein C2"/>
    <property type="match status" value="1"/>
</dbReference>
<dbReference type="Gene3D" id="2.40.50.140">
    <property type="entry name" value="Nucleic acid-binding proteins"/>
    <property type="match status" value="1"/>
</dbReference>
<dbReference type="PANTHER" id="PTHR12962:SF1">
    <property type="entry name" value="COLD SHOCK DOMAIN-CONTAINING PROTEIN CG9705"/>
    <property type="match status" value="1"/>
</dbReference>
<dbReference type="InterPro" id="IPR002059">
    <property type="entry name" value="CSP_DNA-bd"/>
</dbReference>
<dbReference type="SUPFAM" id="SSF50249">
    <property type="entry name" value="Nucleic acid-binding proteins"/>
    <property type="match status" value="1"/>
</dbReference>
<dbReference type="InterPro" id="IPR011129">
    <property type="entry name" value="CSD"/>
</dbReference>
<dbReference type="PROSITE" id="PS51857">
    <property type="entry name" value="CSD_2"/>
    <property type="match status" value="1"/>
</dbReference>
<reference evidence="5" key="1">
    <citation type="submission" date="2015-12" db="EMBL/GenBank/DDBJ databases">
        <title>De novo transcriptome assembly of four potential Pierce s Disease insect vectors from Arizona vineyards.</title>
        <authorList>
            <person name="Tassone E.E."/>
        </authorList>
    </citation>
    <scope>NUCLEOTIDE SEQUENCE</scope>
</reference>
<dbReference type="PROSITE" id="PS00352">
    <property type="entry name" value="CSD_1"/>
    <property type="match status" value="1"/>
</dbReference>
<evidence type="ECO:0000256" key="1">
    <source>
        <dbReference type="ARBA" id="ARBA00022553"/>
    </source>
</evidence>
<organism evidence="5">
    <name type="scientific">Clastoptera arizonana</name>
    <name type="common">Arizona spittle bug</name>
    <dbReference type="NCBI Taxonomy" id="38151"/>
    <lineage>
        <taxon>Eukaryota</taxon>
        <taxon>Metazoa</taxon>
        <taxon>Ecdysozoa</taxon>
        <taxon>Arthropoda</taxon>
        <taxon>Hexapoda</taxon>
        <taxon>Insecta</taxon>
        <taxon>Pterygota</taxon>
        <taxon>Neoptera</taxon>
        <taxon>Paraneoptera</taxon>
        <taxon>Hemiptera</taxon>
        <taxon>Auchenorrhyncha</taxon>
        <taxon>Cercopoidea</taxon>
        <taxon>Clastopteridae</taxon>
        <taxon>Clastoptera</taxon>
    </lineage>
</organism>
<dbReference type="AlphaFoldDB" id="A0A1B6DF76"/>
<evidence type="ECO:0000313" key="4">
    <source>
        <dbReference type="EMBL" id="JAS20388.1"/>
    </source>
</evidence>
<dbReference type="Pfam" id="PF00313">
    <property type="entry name" value="CSD"/>
    <property type="match status" value="1"/>
</dbReference>
<feature type="domain" description="CSD" evidence="3">
    <location>
        <begin position="54"/>
        <end position="120"/>
    </location>
</feature>
<accession>A0A1B6DF76</accession>
<evidence type="ECO:0000313" key="5">
    <source>
        <dbReference type="EMBL" id="JAS24351.1"/>
    </source>
</evidence>
<feature type="region of interest" description="Disordered" evidence="2">
    <location>
        <begin position="1"/>
        <end position="30"/>
    </location>
</feature>
<dbReference type="PANTHER" id="PTHR12962">
    <property type="entry name" value="CALCIUM-REGULATED HEAT STABLE PROTEIN CRHSP-24-RELATED"/>
    <property type="match status" value="1"/>
</dbReference>
<dbReference type="EMBL" id="GEDC01012947">
    <property type="protein sequence ID" value="JAS24351.1"/>
    <property type="molecule type" value="Transcribed_RNA"/>
</dbReference>
<dbReference type="GO" id="GO:0003730">
    <property type="term" value="F:mRNA 3'-UTR binding"/>
    <property type="evidence" value="ECO:0007669"/>
    <property type="project" value="TreeGrafter"/>
</dbReference>
<evidence type="ECO:0000259" key="3">
    <source>
        <dbReference type="PROSITE" id="PS51857"/>
    </source>
</evidence>
<sequence length="135" mass="15267">MDPLNIKIPKGDHSPQPHPIQTPECSPRLHVPSPIITRRTRTDSISARALLNPQEKGKVTYFSRSKGHGFIQASRGGDEIFVHISDIEGEYVPRPGDEVKYRLCPIPPKFEKTQAVHVEIINFTPEVHVKWDSPM</sequence>
<dbReference type="InterPro" id="IPR019844">
    <property type="entry name" value="CSD_CS"/>
</dbReference>
<dbReference type="EMBL" id="GEDC01016910">
    <property type="protein sequence ID" value="JAS20388.1"/>
    <property type="molecule type" value="Transcribed_RNA"/>
</dbReference>
<dbReference type="InterPro" id="IPR012340">
    <property type="entry name" value="NA-bd_OB-fold"/>
</dbReference>
<dbReference type="GO" id="GO:0043488">
    <property type="term" value="P:regulation of mRNA stability"/>
    <property type="evidence" value="ECO:0007669"/>
    <property type="project" value="TreeGrafter"/>
</dbReference>
<name>A0A1B6DF76_9HEMI</name>
<dbReference type="SMART" id="SM00357">
    <property type="entry name" value="CSP"/>
    <property type="match status" value="1"/>
</dbReference>
<dbReference type="InterPro" id="IPR052069">
    <property type="entry name" value="Ca-reg_mRNA-binding_domain"/>
</dbReference>
<evidence type="ECO:0000256" key="2">
    <source>
        <dbReference type="SAM" id="MobiDB-lite"/>
    </source>
</evidence>
<dbReference type="CDD" id="cd04458">
    <property type="entry name" value="CSP_CDS"/>
    <property type="match status" value="1"/>
</dbReference>
<dbReference type="GO" id="GO:0005737">
    <property type="term" value="C:cytoplasm"/>
    <property type="evidence" value="ECO:0007669"/>
    <property type="project" value="TreeGrafter"/>
</dbReference>
<gene>
    <name evidence="5" type="ORF">g.24475</name>
    <name evidence="4" type="ORF">g.24476</name>
</gene>
<keyword evidence="1" id="KW-0597">Phosphoprotein</keyword>